<evidence type="ECO:0000313" key="1">
    <source>
        <dbReference type="EMBL" id="GAI66282.1"/>
    </source>
</evidence>
<feature type="non-terminal residue" evidence="1">
    <location>
        <position position="1"/>
    </location>
</feature>
<comment type="caution">
    <text evidence="1">The sequence shown here is derived from an EMBL/GenBank/DDBJ whole genome shotgun (WGS) entry which is preliminary data.</text>
</comment>
<accession>X1QCQ4</accession>
<proteinExistence type="predicted"/>
<dbReference type="EMBL" id="BARV01043796">
    <property type="protein sequence ID" value="GAI66282.1"/>
    <property type="molecule type" value="Genomic_DNA"/>
</dbReference>
<sequence length="101" mass="11689">QKKTDPIYDGFKYFYDFRLDVLSWKLGGYIDDHTGATDQARRSGFLELAPGRLNIVGELSRPATADPWLLDKLIHEIVIFYNVRPHSLHLSFQLRKNQIGN</sequence>
<feature type="non-terminal residue" evidence="1">
    <location>
        <position position="101"/>
    </location>
</feature>
<name>X1QCQ4_9ZZZZ</name>
<gene>
    <name evidence="1" type="ORF">S06H3_65188</name>
</gene>
<organism evidence="1">
    <name type="scientific">marine sediment metagenome</name>
    <dbReference type="NCBI Taxonomy" id="412755"/>
    <lineage>
        <taxon>unclassified sequences</taxon>
        <taxon>metagenomes</taxon>
        <taxon>ecological metagenomes</taxon>
    </lineage>
</organism>
<protein>
    <submittedName>
        <fullName evidence="1">Uncharacterized protein</fullName>
    </submittedName>
</protein>
<dbReference type="AlphaFoldDB" id="X1QCQ4"/>
<reference evidence="1" key="1">
    <citation type="journal article" date="2014" name="Front. Microbiol.">
        <title>High frequency of phylogenetically diverse reductive dehalogenase-homologous genes in deep subseafloor sedimentary metagenomes.</title>
        <authorList>
            <person name="Kawai M."/>
            <person name="Futagami T."/>
            <person name="Toyoda A."/>
            <person name="Takaki Y."/>
            <person name="Nishi S."/>
            <person name="Hori S."/>
            <person name="Arai W."/>
            <person name="Tsubouchi T."/>
            <person name="Morono Y."/>
            <person name="Uchiyama I."/>
            <person name="Ito T."/>
            <person name="Fujiyama A."/>
            <person name="Inagaki F."/>
            <person name="Takami H."/>
        </authorList>
    </citation>
    <scope>NUCLEOTIDE SEQUENCE</scope>
    <source>
        <strain evidence="1">Expedition CK06-06</strain>
    </source>
</reference>